<evidence type="ECO:0000256" key="4">
    <source>
        <dbReference type="ARBA" id="ARBA00022827"/>
    </source>
</evidence>
<sequence>MFQLPLLSTATSSSCDSPSYDYVIIGGGTAGLVLANRLSADPNTTVAVIEAGSSVYNNSNVTSVLGAFTSLGSEIDYAYQSAPQKYTYNRTLTYDAGKALGGTSTINGMTYVRAEKDQIDDWETLGNEGWNWEGLWPYYLKQEKFQRPADEEVEKGATFVEGYHDYNGEVGVGWTHYLTGQNMSSILRNASTAAGYPFNEDPNGGYMKGFSTWPMMVDVEEVVRSDSARAYYYPIAQGRKNLHVFLNTTATKILWKDSEETQNNNGEVEAKGVQVITATNTTETIHANKEVILSAGSIRSPALLEHSGIGNPAILFPLNIPVVVDLPSVGANLQDQPNILMSYSSPTNWTGYPNFVHYLTASDLFTTSLPSIRSAVYANISAYATQITADQPPNSTTASLQTRLLTLQADLIFKPNSTVPLAELIWFPLGPAISTAFWNLLPFSRGSIHIASPNPLIPPTINPNLFQTPIDTLIQSAAAAKLRKLFATPPLAAHVTAELAPNSSTVPVGTPWEGEAWARWVKGAYNTNNHPVGTCAMMGRELGGVVDARGKVYGVGNVRVVDASVVPMQTSGHLTSTVYAVAEKIAVGILGGE</sequence>
<dbReference type="InterPro" id="IPR012132">
    <property type="entry name" value="GMC_OxRdtase"/>
</dbReference>
<evidence type="ECO:0000313" key="12">
    <source>
        <dbReference type="Proteomes" id="UP000799324"/>
    </source>
</evidence>
<feature type="domain" description="Glucose-methanol-choline oxidoreductase N-terminal" evidence="9">
    <location>
        <begin position="97"/>
        <end position="120"/>
    </location>
</feature>
<dbReference type="Gene3D" id="4.10.450.10">
    <property type="entry name" value="Glucose Oxidase, domain 2"/>
    <property type="match status" value="1"/>
</dbReference>
<keyword evidence="3 8" id="KW-0285">Flavoprotein</keyword>
<dbReference type="Gene3D" id="3.30.560.10">
    <property type="entry name" value="Glucose Oxidase, domain 3"/>
    <property type="match status" value="1"/>
</dbReference>
<evidence type="ECO:0000256" key="3">
    <source>
        <dbReference type="ARBA" id="ARBA00022630"/>
    </source>
</evidence>
<dbReference type="GO" id="GO:0016614">
    <property type="term" value="F:oxidoreductase activity, acting on CH-OH group of donors"/>
    <property type="evidence" value="ECO:0007669"/>
    <property type="project" value="InterPro"/>
</dbReference>
<reference evidence="11" key="1">
    <citation type="journal article" date="2020" name="Stud. Mycol.">
        <title>101 Dothideomycetes genomes: a test case for predicting lifestyles and emergence of pathogens.</title>
        <authorList>
            <person name="Haridas S."/>
            <person name="Albert R."/>
            <person name="Binder M."/>
            <person name="Bloem J."/>
            <person name="Labutti K."/>
            <person name="Salamov A."/>
            <person name="Andreopoulos B."/>
            <person name="Baker S."/>
            <person name="Barry K."/>
            <person name="Bills G."/>
            <person name="Bluhm B."/>
            <person name="Cannon C."/>
            <person name="Castanera R."/>
            <person name="Culley D."/>
            <person name="Daum C."/>
            <person name="Ezra D."/>
            <person name="Gonzalez J."/>
            <person name="Henrissat B."/>
            <person name="Kuo A."/>
            <person name="Liang C."/>
            <person name="Lipzen A."/>
            <person name="Lutzoni F."/>
            <person name="Magnuson J."/>
            <person name="Mondo S."/>
            <person name="Nolan M."/>
            <person name="Ohm R."/>
            <person name="Pangilinan J."/>
            <person name="Park H.-J."/>
            <person name="Ramirez L."/>
            <person name="Alfaro M."/>
            <person name="Sun H."/>
            <person name="Tritt A."/>
            <person name="Yoshinaga Y."/>
            <person name="Zwiers L.-H."/>
            <person name="Turgeon B."/>
            <person name="Goodwin S."/>
            <person name="Spatafora J."/>
            <person name="Crous P."/>
            <person name="Grigoriev I."/>
        </authorList>
    </citation>
    <scope>NUCLEOTIDE SEQUENCE</scope>
    <source>
        <strain evidence="11">CBS 122681</strain>
    </source>
</reference>
<evidence type="ECO:0000259" key="9">
    <source>
        <dbReference type="PROSITE" id="PS00623"/>
    </source>
</evidence>
<comment type="similarity">
    <text evidence="2 8">Belongs to the GMC oxidoreductase family.</text>
</comment>
<dbReference type="Pfam" id="PF00732">
    <property type="entry name" value="GMC_oxred_N"/>
    <property type="match status" value="1"/>
</dbReference>
<feature type="binding site" evidence="7">
    <location>
        <position position="103"/>
    </location>
    <ligand>
        <name>FAD</name>
        <dbReference type="ChEBI" id="CHEBI:57692"/>
    </ligand>
</feature>
<dbReference type="PANTHER" id="PTHR11552">
    <property type="entry name" value="GLUCOSE-METHANOL-CHOLINE GMC OXIDOREDUCTASE"/>
    <property type="match status" value="1"/>
</dbReference>
<dbReference type="PIRSF" id="PIRSF000137">
    <property type="entry name" value="Alcohol_oxidase"/>
    <property type="match status" value="1"/>
</dbReference>
<dbReference type="Pfam" id="PF05199">
    <property type="entry name" value="GMC_oxred_C"/>
    <property type="match status" value="1"/>
</dbReference>
<evidence type="ECO:0000259" key="10">
    <source>
        <dbReference type="PROSITE" id="PS00624"/>
    </source>
</evidence>
<dbReference type="InterPro" id="IPR007867">
    <property type="entry name" value="GMC_OxRtase_C"/>
</dbReference>
<dbReference type="InterPro" id="IPR027424">
    <property type="entry name" value="Glucose_Oxidase_domain_2"/>
</dbReference>
<gene>
    <name evidence="11" type="ORF">K491DRAFT_671854</name>
</gene>
<dbReference type="SUPFAM" id="SSF51905">
    <property type="entry name" value="FAD/NAD(P)-binding domain"/>
    <property type="match status" value="1"/>
</dbReference>
<evidence type="ECO:0000256" key="8">
    <source>
        <dbReference type="RuleBase" id="RU003968"/>
    </source>
</evidence>
<dbReference type="Proteomes" id="UP000799324">
    <property type="component" value="Unassembled WGS sequence"/>
</dbReference>
<name>A0A6A6SL03_9PLEO</name>
<evidence type="ECO:0000256" key="7">
    <source>
        <dbReference type="PIRSR" id="PIRSR000137-2"/>
    </source>
</evidence>
<evidence type="ECO:0000256" key="6">
    <source>
        <dbReference type="PIRSR" id="PIRSR000137-1"/>
    </source>
</evidence>
<keyword evidence="12" id="KW-1185">Reference proteome</keyword>
<proteinExistence type="inferred from homology"/>
<dbReference type="GO" id="GO:0050660">
    <property type="term" value="F:flavin adenine dinucleotide binding"/>
    <property type="evidence" value="ECO:0007669"/>
    <property type="project" value="InterPro"/>
</dbReference>
<dbReference type="InterPro" id="IPR036188">
    <property type="entry name" value="FAD/NAD-bd_sf"/>
</dbReference>
<dbReference type="EMBL" id="MU004596">
    <property type="protein sequence ID" value="KAF2647637.1"/>
    <property type="molecule type" value="Genomic_DNA"/>
</dbReference>
<organism evidence="11 12">
    <name type="scientific">Lophiostoma macrostomum CBS 122681</name>
    <dbReference type="NCBI Taxonomy" id="1314788"/>
    <lineage>
        <taxon>Eukaryota</taxon>
        <taxon>Fungi</taxon>
        <taxon>Dikarya</taxon>
        <taxon>Ascomycota</taxon>
        <taxon>Pezizomycotina</taxon>
        <taxon>Dothideomycetes</taxon>
        <taxon>Pleosporomycetidae</taxon>
        <taxon>Pleosporales</taxon>
        <taxon>Lophiostomataceae</taxon>
        <taxon>Lophiostoma</taxon>
    </lineage>
</organism>
<evidence type="ECO:0000313" key="11">
    <source>
        <dbReference type="EMBL" id="KAF2647637.1"/>
    </source>
</evidence>
<dbReference type="OrthoDB" id="269227at2759"/>
<comment type="cofactor">
    <cofactor evidence="1 7">
        <name>FAD</name>
        <dbReference type="ChEBI" id="CHEBI:57692"/>
    </cofactor>
</comment>
<dbReference type="PROSITE" id="PS00624">
    <property type="entry name" value="GMC_OXRED_2"/>
    <property type="match status" value="1"/>
</dbReference>
<evidence type="ECO:0000256" key="2">
    <source>
        <dbReference type="ARBA" id="ARBA00010790"/>
    </source>
</evidence>
<feature type="active site" description="Proton acceptor" evidence="6">
    <location>
        <position position="573"/>
    </location>
</feature>
<keyword evidence="4 7" id="KW-0274">FAD</keyword>
<dbReference type="AlphaFoldDB" id="A0A6A6SL03"/>
<feature type="domain" description="Glucose-methanol-choline oxidoreductase N-terminal" evidence="10">
    <location>
        <begin position="296"/>
        <end position="310"/>
    </location>
</feature>
<evidence type="ECO:0000256" key="5">
    <source>
        <dbReference type="ARBA" id="ARBA00023002"/>
    </source>
</evidence>
<dbReference type="SUPFAM" id="SSF54373">
    <property type="entry name" value="FAD-linked reductases, C-terminal domain"/>
    <property type="match status" value="1"/>
</dbReference>
<accession>A0A6A6SL03</accession>
<dbReference type="InterPro" id="IPR000172">
    <property type="entry name" value="GMC_OxRdtase_N"/>
</dbReference>
<keyword evidence="5" id="KW-0560">Oxidoreductase</keyword>
<protein>
    <submittedName>
        <fullName evidence="11">GMC oxidoreductase</fullName>
    </submittedName>
</protein>
<dbReference type="Gene3D" id="3.50.50.60">
    <property type="entry name" value="FAD/NAD(P)-binding domain"/>
    <property type="match status" value="1"/>
</dbReference>
<dbReference type="PANTHER" id="PTHR11552:SF201">
    <property type="entry name" value="GLUCOSE-METHANOL-CHOLINE OXIDOREDUCTASE N-TERMINAL DOMAIN-CONTAINING PROTEIN"/>
    <property type="match status" value="1"/>
</dbReference>
<dbReference type="PROSITE" id="PS00623">
    <property type="entry name" value="GMC_OXRED_1"/>
    <property type="match status" value="1"/>
</dbReference>
<feature type="active site" description="Proton donor" evidence="6">
    <location>
        <position position="530"/>
    </location>
</feature>
<evidence type="ECO:0000256" key="1">
    <source>
        <dbReference type="ARBA" id="ARBA00001974"/>
    </source>
</evidence>